<evidence type="ECO:0000313" key="4">
    <source>
        <dbReference type="Proteomes" id="UP000287352"/>
    </source>
</evidence>
<accession>A0A402A427</accession>
<reference evidence="4" key="1">
    <citation type="submission" date="2018-12" db="EMBL/GenBank/DDBJ databases">
        <title>Tengunoibacter tsumagoiensis gen. nov., sp. nov., Dictyobacter kobayashii sp. nov., D. alpinus sp. nov., and D. joshuensis sp. nov. and description of Dictyobacteraceae fam. nov. within the order Ktedonobacterales isolated from Tengu-no-mugimeshi.</title>
        <authorList>
            <person name="Wang C.M."/>
            <person name="Zheng Y."/>
            <person name="Sakai Y."/>
            <person name="Toyoda A."/>
            <person name="Minakuchi Y."/>
            <person name="Abe K."/>
            <person name="Yokota A."/>
            <person name="Yabe S."/>
        </authorList>
    </citation>
    <scope>NUCLEOTIDE SEQUENCE [LARGE SCALE GENOMIC DNA]</scope>
    <source>
        <strain evidence="4">Uno3</strain>
    </source>
</reference>
<protein>
    <recommendedName>
        <fullName evidence="5">DUF4012 domain-containing protein</fullName>
    </recommendedName>
</protein>
<dbReference type="Proteomes" id="UP000287352">
    <property type="component" value="Unassembled WGS sequence"/>
</dbReference>
<organism evidence="3 4">
    <name type="scientific">Tengunoibacter tsumagoiensis</name>
    <dbReference type="NCBI Taxonomy" id="2014871"/>
    <lineage>
        <taxon>Bacteria</taxon>
        <taxon>Bacillati</taxon>
        <taxon>Chloroflexota</taxon>
        <taxon>Ktedonobacteria</taxon>
        <taxon>Ktedonobacterales</taxon>
        <taxon>Dictyobacteraceae</taxon>
        <taxon>Tengunoibacter</taxon>
    </lineage>
</organism>
<feature type="compositionally biased region" description="Polar residues" evidence="1">
    <location>
        <begin position="23"/>
        <end position="33"/>
    </location>
</feature>
<keyword evidence="4" id="KW-1185">Reference proteome</keyword>
<dbReference type="Pfam" id="PF13196">
    <property type="entry name" value="DUF4012"/>
    <property type="match status" value="1"/>
</dbReference>
<dbReference type="EMBL" id="BIFR01000001">
    <property type="protein sequence ID" value="GCE13870.1"/>
    <property type="molecule type" value="Genomic_DNA"/>
</dbReference>
<evidence type="ECO:0000256" key="1">
    <source>
        <dbReference type="SAM" id="MobiDB-lite"/>
    </source>
</evidence>
<name>A0A402A427_9CHLR</name>
<proteinExistence type="predicted"/>
<dbReference type="RefSeq" id="WP_126581363.1">
    <property type="nucleotide sequence ID" value="NZ_BIFR01000001.1"/>
</dbReference>
<keyword evidence="2" id="KW-1133">Transmembrane helix</keyword>
<feature type="compositionally biased region" description="Acidic residues" evidence="1">
    <location>
        <begin position="67"/>
        <end position="111"/>
    </location>
</feature>
<evidence type="ECO:0000256" key="2">
    <source>
        <dbReference type="SAM" id="Phobius"/>
    </source>
</evidence>
<feature type="compositionally biased region" description="Polar residues" evidence="1">
    <location>
        <begin position="119"/>
        <end position="128"/>
    </location>
</feature>
<feature type="transmembrane region" description="Helical" evidence="2">
    <location>
        <begin position="207"/>
        <end position="232"/>
    </location>
</feature>
<comment type="caution">
    <text evidence="3">The sequence shown here is derived from an EMBL/GenBank/DDBJ whole genome shotgun (WGS) entry which is preliminary data.</text>
</comment>
<feature type="region of interest" description="Disordered" evidence="1">
    <location>
        <begin position="1"/>
        <end position="158"/>
    </location>
</feature>
<dbReference type="OrthoDB" id="136722at2"/>
<evidence type="ECO:0008006" key="5">
    <source>
        <dbReference type="Google" id="ProtNLM"/>
    </source>
</evidence>
<gene>
    <name evidence="3" type="ORF">KTT_37290</name>
</gene>
<keyword evidence="2" id="KW-0812">Transmembrane</keyword>
<sequence>MSKSEEQSAQEEQFLEAPETMNEAISSELTATPSHPDEMEDTPSLSDEIENTLSRPDEMEDVPSTPDEMEDVPSTPDEMEDVPSTPDEMEDVPSTPDEMEDVPSTPDEMEDVPSHPDETGSSASTINSMIRIENAESIDGRASQTSLTSNNDDDEDSRRLLDIYDPLNRTDKQLALSGSISPQLQQRFRRYVRRSLRRRHKGESLRGLSGIILCLLLFSILGPTVFGIGLGIQLYSTYNELRTHTNDGIQNLMELKNLFGQQNNSNLLDTQTIQRGIQNLHVAQSDFRQVQIILNQNTYIQAVPRFLPQYTPLLNTSRAGTQMGIDITEIGLQALTLGQTFAPRLHGGSFLGDNGTPLLIPQDIPQIHITLNTIAPIVKDLQQQAQLVQLDSLPISSHQREQLQSALNLVPTLASSIQTAQTWLDPLSWLLGVDHSRTLLVETMDRGELRATGGFTGQYGELTINGGRIAPLTLQNVALLEYTAGSPNQGQLAPEPYRSWWPFDNWGLRDANLSPDFPTSARLVSDQYTHDTKRSVDGVVMFTPFLIKDILKAIGPVTVPVYNETVTDQNLEEILHFYQLAHDGIMKEKEIEHVTSDEEARKQFTTRLTHVLFDQLRKTSPTLLIKLGQILLIDLQTRDLEIYATNPQLEDLLLQNGYASQVNTATKQDGLYVVQANVSASKAAEFVRTQLHDTANLATDGSAVHTLQIRLAYTQVGDVYGLDTYRDYVRVYVPPTAHFIDGTGFDDGKPLCDGPLAPCPAVSIYPHDDLICPTGLYHGGASAPILNDPYYKNWHPLDGVGAPTNFQSDLPGRAMFAGYAIVPKNCTLTLSLTWSVPALQSDGYQLLVQRQTGTYPEVDMTILPPPQSCSVFIPSGLHFNGVLEADQEFNLKRSSQAASQSQNCTVSNPV</sequence>
<evidence type="ECO:0000313" key="3">
    <source>
        <dbReference type="EMBL" id="GCE13870.1"/>
    </source>
</evidence>
<dbReference type="AlphaFoldDB" id="A0A402A427"/>
<dbReference type="InterPro" id="IPR025101">
    <property type="entry name" value="DUF4012"/>
</dbReference>
<keyword evidence="2" id="KW-0472">Membrane</keyword>